<comment type="caution">
    <text evidence="2">The sequence shown here is derived from an EMBL/GenBank/DDBJ whole genome shotgun (WGS) entry which is preliminary data.</text>
</comment>
<dbReference type="AlphaFoldDB" id="A0AAW7X3R4"/>
<keyword evidence="1" id="KW-1133">Transmembrane helix</keyword>
<dbReference type="EMBL" id="JAUOPB010000005">
    <property type="protein sequence ID" value="MDO6422346.1"/>
    <property type="molecule type" value="Genomic_DNA"/>
</dbReference>
<dbReference type="Proteomes" id="UP001169760">
    <property type="component" value="Unassembled WGS sequence"/>
</dbReference>
<dbReference type="PANTHER" id="PTHR10728:SF40">
    <property type="entry name" value="PATATIN FAMILY PROTEIN"/>
    <property type="match status" value="1"/>
</dbReference>
<dbReference type="SUPFAM" id="SSF52151">
    <property type="entry name" value="FabD/lysophospholipase-like"/>
    <property type="match status" value="1"/>
</dbReference>
<dbReference type="GO" id="GO:0004623">
    <property type="term" value="F:phospholipase A2 activity"/>
    <property type="evidence" value="ECO:0007669"/>
    <property type="project" value="TreeGrafter"/>
</dbReference>
<reference evidence="2" key="1">
    <citation type="submission" date="2023-07" db="EMBL/GenBank/DDBJ databases">
        <title>Genome content predicts the carbon catabolic preferences of heterotrophic bacteria.</title>
        <authorList>
            <person name="Gralka M."/>
        </authorList>
    </citation>
    <scope>NUCLEOTIDE SEQUENCE</scope>
    <source>
        <strain evidence="2">I3M17_2</strain>
    </source>
</reference>
<dbReference type="GO" id="GO:0005829">
    <property type="term" value="C:cytosol"/>
    <property type="evidence" value="ECO:0007669"/>
    <property type="project" value="TreeGrafter"/>
</dbReference>
<keyword evidence="1" id="KW-0812">Transmembrane</keyword>
<feature type="transmembrane region" description="Helical" evidence="1">
    <location>
        <begin position="294"/>
        <end position="318"/>
    </location>
</feature>
<dbReference type="GO" id="GO:0046475">
    <property type="term" value="P:glycerophospholipid catabolic process"/>
    <property type="evidence" value="ECO:0007669"/>
    <property type="project" value="TreeGrafter"/>
</dbReference>
<feature type="transmembrane region" description="Helical" evidence="1">
    <location>
        <begin position="155"/>
        <end position="177"/>
    </location>
</feature>
<gene>
    <name evidence="2" type="ORF">Q4521_07660</name>
</gene>
<dbReference type="Gene3D" id="3.40.1090.10">
    <property type="entry name" value="Cytosolic phospholipase A2 catalytic domain"/>
    <property type="match status" value="2"/>
</dbReference>
<sequence length="809" mass="89887">MSKLDENKQFTAEVLAAEFEEISKRRLNAARADGASPDDRDLDPEPTIKNDLVGLACSGGGIRSASFSLGVIQQLICKGLFSKIDYLSTVSGGGYTGSCISALTKDKPGSEKLLTDRIDGAEPEALNHIRNYSEYLNSEGIGSGLRIPVLFIEGVLRSLMTFLPIVILAVFITEVFFEVTGRFSTAMQWGIPILGVTPLVVMLTLRPIIMSRLNWVKRDKWDGWLIYTTLLAVASIIAIPLLMLLRNVVAMNASSLKQRLVEFIADHIPHLSVFSVLLLGLIIYGIIKLRGKVVVVIASVAAPLSLFALYIFLCVHAIDSPFVQRTELPNANSVNEECSISNDLLQGYSVQDMNVAHGAFCSKKKSRDENTDLTGVDCSLDSVFTQKHLEFCDYEVTASSADEIVFTHKVDREPPSHFFEGLFTSNKNHILTLSKTNVFVTNDEMLVFEELRLFKGNAEWWLYLLGVAIQIYNWLFMNVNRFSLHPFYRDRLSRTFLISPKNDELQTVDTLKMSELNGSKSAAPYHIVNTALNLQGSSNPQLRSRKTVPFILSKRHCGSDLTGYCKTHALEKIDPHFNLATAMAISAAAASPNMGTVGKKSLSFLLTLLNVRLNYWLPHPAKVRDVEVGKPFTRWPLGLSYLMSEALATVNEHKPYVNCSDGGHIENLAVYELLRRQCKSIICIDAEADPNFTFFGLITLQRYAEIDLGICLNIDLSGIKPVDGVSARNYAVGDIVYPNGETGRIIYIKLSFTGSEAEYIHFYRGQNPAFPHQSTSDQFFDETQFEVYRALGHHVGGCATEDIEKILAS</sequence>
<evidence type="ECO:0000313" key="3">
    <source>
        <dbReference type="Proteomes" id="UP001169760"/>
    </source>
</evidence>
<feature type="transmembrane region" description="Helical" evidence="1">
    <location>
        <begin position="189"/>
        <end position="209"/>
    </location>
</feature>
<dbReference type="InterPro" id="IPR016035">
    <property type="entry name" value="Acyl_Trfase/lysoPLipase"/>
</dbReference>
<feature type="transmembrane region" description="Helical" evidence="1">
    <location>
        <begin position="268"/>
        <end position="287"/>
    </location>
</feature>
<name>A0AAW7X3R4_9GAMM</name>
<dbReference type="RefSeq" id="WP_303492315.1">
    <property type="nucleotide sequence ID" value="NZ_JAUOPB010000005.1"/>
</dbReference>
<evidence type="ECO:0000313" key="2">
    <source>
        <dbReference type="EMBL" id="MDO6422346.1"/>
    </source>
</evidence>
<feature type="transmembrane region" description="Helical" evidence="1">
    <location>
        <begin position="221"/>
        <end position="248"/>
    </location>
</feature>
<protein>
    <submittedName>
        <fullName evidence="2">Patatin-like phospholipase family protein</fullName>
    </submittedName>
</protein>
<organism evidence="2 3">
    <name type="scientific">Saccharophagus degradans</name>
    <dbReference type="NCBI Taxonomy" id="86304"/>
    <lineage>
        <taxon>Bacteria</taxon>
        <taxon>Pseudomonadati</taxon>
        <taxon>Pseudomonadota</taxon>
        <taxon>Gammaproteobacteria</taxon>
        <taxon>Cellvibrionales</taxon>
        <taxon>Cellvibrionaceae</taxon>
        <taxon>Saccharophagus</taxon>
    </lineage>
</organism>
<dbReference type="PANTHER" id="PTHR10728">
    <property type="entry name" value="CYTOSOLIC PHOSPHOLIPASE A2"/>
    <property type="match status" value="1"/>
</dbReference>
<keyword evidence="1" id="KW-0472">Membrane</keyword>
<proteinExistence type="predicted"/>
<accession>A0AAW7X3R4</accession>
<evidence type="ECO:0000256" key="1">
    <source>
        <dbReference type="SAM" id="Phobius"/>
    </source>
</evidence>